<evidence type="ECO:0000313" key="2">
    <source>
        <dbReference type="EMBL" id="BDS14780.1"/>
    </source>
</evidence>
<keyword evidence="1" id="KW-0472">Membrane</keyword>
<organism evidence="2 3">
    <name type="scientific">Aureispira anguillae</name>
    <dbReference type="NCBI Taxonomy" id="2864201"/>
    <lineage>
        <taxon>Bacteria</taxon>
        <taxon>Pseudomonadati</taxon>
        <taxon>Bacteroidota</taxon>
        <taxon>Saprospiria</taxon>
        <taxon>Saprospirales</taxon>
        <taxon>Saprospiraceae</taxon>
        <taxon>Aureispira</taxon>
    </lineage>
</organism>
<dbReference type="EMBL" id="AP026867">
    <property type="protein sequence ID" value="BDS14780.1"/>
    <property type="molecule type" value="Genomic_DNA"/>
</dbReference>
<keyword evidence="1" id="KW-0812">Transmembrane</keyword>
<name>A0A915YKB0_9BACT</name>
<gene>
    <name evidence="2" type="ORF">AsAng_0055620</name>
</gene>
<reference evidence="2" key="1">
    <citation type="submission" date="2022-09" db="EMBL/GenBank/DDBJ databases">
        <title>Aureispira anguillicida sp. nov., isolated from Leptocephalus of Japanese eel Anguilla japonica.</title>
        <authorList>
            <person name="Yuasa K."/>
            <person name="Mekata T."/>
            <person name="Ikunari K."/>
        </authorList>
    </citation>
    <scope>NUCLEOTIDE SEQUENCE</scope>
    <source>
        <strain evidence="2">EL160426</strain>
    </source>
</reference>
<keyword evidence="3" id="KW-1185">Reference proteome</keyword>
<evidence type="ECO:0000313" key="3">
    <source>
        <dbReference type="Proteomes" id="UP001060919"/>
    </source>
</evidence>
<dbReference type="RefSeq" id="WP_264789989.1">
    <property type="nucleotide sequence ID" value="NZ_AP026867.1"/>
</dbReference>
<dbReference type="InterPro" id="IPR025738">
    <property type="entry name" value="BatD"/>
</dbReference>
<dbReference type="AlphaFoldDB" id="A0A915YKB0"/>
<feature type="transmembrane region" description="Helical" evidence="1">
    <location>
        <begin position="160"/>
        <end position="182"/>
    </location>
</feature>
<dbReference type="Proteomes" id="UP001060919">
    <property type="component" value="Chromosome"/>
</dbReference>
<accession>A0A915YKB0</accession>
<proteinExistence type="predicted"/>
<dbReference type="KEGG" id="aup:AsAng_0055620"/>
<sequence length="317" mass="35836">MLKHYLYLLLVIYSWGLCAQGNGQANIFMDSTSFLIGDQVSMQLVVNVPAGTPFSFPTINDLLDKEKLELIDQQKSTLIQGDVNDTYQQTILLTAWEPGSYQIPELVFSYPKNKTTVEIKSAPLMLTVLAPEVTGDSTYVADIKTILAEEANFLDHLYSFFTHPVVLALLMLALAFLAFYVFTQRQKRSKAIVPKTAEEIALEQLAALEANNFLEQNKTKEYHTSISLILRTYINGRFKIKALERPTSEFMPKIKGHYLLKKSLYDEFKTVLEHADLIKYAKASPLDIANKKALSLCFELIHSIQAILEEEAKQVSN</sequence>
<dbReference type="Pfam" id="PF13584">
    <property type="entry name" value="BatD"/>
    <property type="match status" value="1"/>
</dbReference>
<keyword evidence="1" id="KW-1133">Transmembrane helix</keyword>
<evidence type="ECO:0000256" key="1">
    <source>
        <dbReference type="SAM" id="Phobius"/>
    </source>
</evidence>
<protein>
    <submittedName>
        <fullName evidence="2">BatD family protein</fullName>
    </submittedName>
</protein>